<dbReference type="InterPro" id="IPR010989">
    <property type="entry name" value="SNARE"/>
</dbReference>
<dbReference type="Gene3D" id="1.20.5.110">
    <property type="match status" value="1"/>
</dbReference>
<evidence type="ECO:0000256" key="6">
    <source>
        <dbReference type="ARBA" id="ARBA00022927"/>
    </source>
</evidence>
<keyword evidence="9 12" id="KW-0472">Membrane</keyword>
<evidence type="ECO:0000259" key="13">
    <source>
        <dbReference type="PROSITE" id="PS50192"/>
    </source>
</evidence>
<name>A0A286U736_9AGAM</name>
<feature type="transmembrane region" description="Helical" evidence="12">
    <location>
        <begin position="1007"/>
        <end position="1026"/>
    </location>
</feature>
<comment type="similarity">
    <text evidence="3">Belongs to the CSC1 (TC 1.A.17) family.</text>
</comment>
<dbReference type="InterPro" id="IPR015260">
    <property type="entry name" value="Syntaxin-6/10/61_N"/>
</dbReference>
<evidence type="ECO:0000256" key="3">
    <source>
        <dbReference type="ARBA" id="ARBA00007779"/>
    </source>
</evidence>
<feature type="region of interest" description="Disordered" evidence="11">
    <location>
        <begin position="642"/>
        <end position="686"/>
    </location>
</feature>
<dbReference type="CDD" id="cd21442">
    <property type="entry name" value="SNARE_NTD_STX6-like"/>
    <property type="match status" value="1"/>
</dbReference>
<dbReference type="STRING" id="2282107.A0A286U736"/>
<feature type="transmembrane region" description="Helical" evidence="12">
    <location>
        <begin position="750"/>
        <end position="776"/>
    </location>
</feature>
<keyword evidence="6" id="KW-0653">Protein transport</keyword>
<dbReference type="PANTHER" id="PTHR13018:SF143">
    <property type="entry name" value="CSC1_OSCA1-LIKE 7TM REGION DOMAIN-CONTAINING PROTEIN"/>
    <property type="match status" value="1"/>
</dbReference>
<feature type="transmembrane region" description="Helical" evidence="12">
    <location>
        <begin position="242"/>
        <end position="265"/>
    </location>
</feature>
<keyword evidence="8" id="KW-0333">Golgi apparatus</keyword>
<feature type="transmembrane region" description="Helical" evidence="12">
    <location>
        <begin position="357"/>
        <end position="376"/>
    </location>
</feature>
<feature type="transmembrane region" description="Helical" evidence="12">
    <location>
        <begin position="285"/>
        <end position="306"/>
    </location>
</feature>
<dbReference type="PANTHER" id="PTHR13018">
    <property type="entry name" value="PROBABLE MEMBRANE PROTEIN DUF221-RELATED"/>
    <property type="match status" value="1"/>
</dbReference>
<dbReference type="InterPro" id="IPR022257">
    <property type="entry name" value="PHM7_ext"/>
</dbReference>
<evidence type="ECO:0000256" key="2">
    <source>
        <dbReference type="ARBA" id="ARBA00004409"/>
    </source>
</evidence>
<keyword evidence="7 12" id="KW-1133">Transmembrane helix</keyword>
<organism evidence="14 15">
    <name type="scientific">Pyrrhoderma noxium</name>
    <dbReference type="NCBI Taxonomy" id="2282107"/>
    <lineage>
        <taxon>Eukaryota</taxon>
        <taxon>Fungi</taxon>
        <taxon>Dikarya</taxon>
        <taxon>Basidiomycota</taxon>
        <taxon>Agaricomycotina</taxon>
        <taxon>Agaricomycetes</taxon>
        <taxon>Hymenochaetales</taxon>
        <taxon>Hymenochaetaceae</taxon>
        <taxon>Pyrrhoderma</taxon>
    </lineage>
</organism>
<evidence type="ECO:0000313" key="15">
    <source>
        <dbReference type="Proteomes" id="UP000217199"/>
    </source>
</evidence>
<feature type="transmembrane region" description="Helical" evidence="12">
    <location>
        <begin position="941"/>
        <end position="961"/>
    </location>
</feature>
<evidence type="ECO:0000313" key="14">
    <source>
        <dbReference type="EMBL" id="PAV15388.1"/>
    </source>
</evidence>
<feature type="transmembrane region" description="Helical" evidence="12">
    <location>
        <begin position="844"/>
        <end position="869"/>
    </location>
</feature>
<comment type="subcellular location">
    <subcellularLocation>
        <location evidence="2">Golgi apparatus membrane</location>
        <topology evidence="2">Single-pass type IV membrane protein</topology>
    </subcellularLocation>
    <subcellularLocation>
        <location evidence="1">Membrane</location>
        <topology evidence="1">Multi-pass membrane protein</topology>
    </subcellularLocation>
</comment>
<accession>A0A286U736</accession>
<evidence type="ECO:0000256" key="7">
    <source>
        <dbReference type="ARBA" id="ARBA00022989"/>
    </source>
</evidence>
<dbReference type="InterPro" id="IPR000727">
    <property type="entry name" value="T_SNARE_dom"/>
</dbReference>
<dbReference type="PROSITE" id="PS50192">
    <property type="entry name" value="T_SNARE"/>
    <property type="match status" value="1"/>
</dbReference>
<comment type="caution">
    <text evidence="14">The sequence shown here is derived from an EMBL/GenBank/DDBJ whole genome shotgun (WGS) entry which is preliminary data.</text>
</comment>
<dbReference type="AlphaFoldDB" id="A0A286U736"/>
<feature type="compositionally biased region" description="Basic and acidic residues" evidence="11">
    <location>
        <begin position="551"/>
        <end position="572"/>
    </location>
</feature>
<gene>
    <name evidence="14" type="ORF">PNOK_0915100</name>
</gene>
<feature type="compositionally biased region" description="Low complexity" evidence="11">
    <location>
        <begin position="531"/>
        <end position="547"/>
    </location>
</feature>
<sequence length="1202" mass="134944">MSTDPYHAVQAEMQGTLANAGTLLSSFRRIRGMAVSTSGAGYPEEGEELSYARSELKATLAALEADLEDLEESVRVVEATGPRFFGLDDREVQIRKQYVREVRQELDNMRAEVASTENQLSSGSSRYAPSSPTSRPKSGFVNSKPNATPDDSPGSNNDDQSEWSRMEQQMIMEEQDRTLDQMHGTLSTITEQAGLMGREIGEHVDLLDDLEQNLDRTETKLNKSLRRLQKFARETEETKSGWCIGILTVILMVLLLMCIGAMSGNSTALQSDAKSQTTNTFITSLWTNAGIFGIEILAFTILRVYFSRIYEPRRLPVPEGKKALQDRKWTWPIGVWKSDFTKIKDTNGVDSYMFVRFLRMMVTFFGPVWFISWAVLLPVDGVSSGLGNEGLERFTFGNIGTEKQGRYWAHLVCAWVFTAWMCYLISREMTHFLDTRQVHLVSEAHSKTAQANTVLITGIKKQMLKEEAIKRLFSHLPGGVRKVWFNRDLKDLPDLYERRLKACDMLEKAETKLLGIAAIAHLKESDKAEDSNSPISISSGSSEFNKSTKSPIDKERGVSVSRAEELVPDKERPTHRRPIGGLPFSLPLIGKKVDTIDWARQEILETTKELEIRRKVLRKEVGEKEAAKMRKGGLVGLVNRMHTSSDSESSHDENIDSQGQALNAKGKRDRKKRKKRERKEEVKRAKKEEYPTLNSAFILFNQQLAAHLAVQSLTYHEPYRMSTKYIEVAPKDVIWGNLGLEPVECKIRQAISYAITLGLIVLWSIPVAFIGATSNVSGLCTTYTWLSWLCELPDTLIGLIQGVLPAALLAGLMILLPVFLRYLAKFEGIPSKTGVELSLMTRYFIFQVIHSFLIVTLSSGIIAALPGLVEDPASIPALLASSLPEASNFFLTYTVLQGLTGTASGFLQVVPFFLYYVKLFILGSTPRSIYKIKCDLRDIKWGKLFPATTLICVISIAYSVISPIINGLAFLTFFLFFELYKYLFLYQLGQPPEGDTGGLFFPKAIQHIFVGVYIQQICLCTLFFLARNSQAEPSALPQAGLMVVLLFATGFYHLLLNNMYKQLFKALPISLADRTHKNPIHRPSPINSREDLSDFIDLEDGDLGSSSLRRRTTATSSTRRGRGMDRSEPTVEDPLDFYHPASVRPQRAIWIPQDELGLGEAEVAENERLGIFSSCRDAFMDRDGQVDIKEDCIPPEPHFDDD</sequence>
<feature type="compositionally biased region" description="Basic residues" evidence="11">
    <location>
        <begin position="665"/>
        <end position="677"/>
    </location>
</feature>
<dbReference type="InterPro" id="IPR045122">
    <property type="entry name" value="Csc1-like"/>
</dbReference>
<keyword evidence="5 12" id="KW-0812">Transmembrane</keyword>
<dbReference type="InParanoid" id="A0A286U736"/>
<protein>
    <recommendedName>
        <fullName evidence="13">t-SNARE coiled-coil homology domain-containing protein</fullName>
    </recommendedName>
</protein>
<dbReference type="GO" id="GO:0000139">
    <property type="term" value="C:Golgi membrane"/>
    <property type="evidence" value="ECO:0007669"/>
    <property type="project" value="UniProtKB-SubCell"/>
</dbReference>
<feature type="compositionally biased region" description="Low complexity" evidence="11">
    <location>
        <begin position="121"/>
        <end position="136"/>
    </location>
</feature>
<evidence type="ECO:0000256" key="12">
    <source>
        <dbReference type="SAM" id="Phobius"/>
    </source>
</evidence>
<dbReference type="GO" id="GO:0048193">
    <property type="term" value="P:Golgi vesicle transport"/>
    <property type="evidence" value="ECO:0007669"/>
    <property type="project" value="InterPro"/>
</dbReference>
<dbReference type="CDD" id="cd15851">
    <property type="entry name" value="SNARE_Syntaxin6"/>
    <property type="match status" value="1"/>
</dbReference>
<feature type="compositionally biased region" description="Basic and acidic residues" evidence="11">
    <location>
        <begin position="643"/>
        <end position="654"/>
    </location>
</feature>
<evidence type="ECO:0000256" key="11">
    <source>
        <dbReference type="SAM" id="MobiDB-lite"/>
    </source>
</evidence>
<evidence type="ECO:0000256" key="8">
    <source>
        <dbReference type="ARBA" id="ARBA00023034"/>
    </source>
</evidence>
<reference evidence="14 15" key="1">
    <citation type="journal article" date="2017" name="Mol. Ecol.">
        <title>Comparative and population genomic landscape of Phellinus noxius: A hypervariable fungus causing root rot in trees.</title>
        <authorList>
            <person name="Chung C.L."/>
            <person name="Lee T.J."/>
            <person name="Akiba M."/>
            <person name="Lee H.H."/>
            <person name="Kuo T.H."/>
            <person name="Liu D."/>
            <person name="Ke H.M."/>
            <person name="Yokoi T."/>
            <person name="Roa M.B."/>
            <person name="Lu M.J."/>
            <person name="Chang Y.Y."/>
            <person name="Ann P.J."/>
            <person name="Tsai J.N."/>
            <person name="Chen C.Y."/>
            <person name="Tzean S.S."/>
            <person name="Ota Y."/>
            <person name="Hattori T."/>
            <person name="Sahashi N."/>
            <person name="Liou R.F."/>
            <person name="Kikuchi T."/>
            <person name="Tsai I.J."/>
        </authorList>
    </citation>
    <scope>NUCLEOTIDE SEQUENCE [LARGE SCALE GENOMIC DNA]</scope>
    <source>
        <strain evidence="14 15">FFPRI411160</strain>
    </source>
</reference>
<dbReference type="FunCoup" id="A0A286U736">
    <property type="interactions" value="66"/>
</dbReference>
<dbReference type="InterPro" id="IPR027815">
    <property type="entry name" value="CSC1/OSCA1-like_cyt"/>
</dbReference>
<feature type="domain" description="T-SNARE coiled-coil homology" evidence="13">
    <location>
        <begin position="169"/>
        <end position="231"/>
    </location>
</feature>
<dbReference type="Gene3D" id="1.20.58.90">
    <property type="match status" value="1"/>
</dbReference>
<evidence type="ECO:0000256" key="10">
    <source>
        <dbReference type="SAM" id="Coils"/>
    </source>
</evidence>
<dbReference type="EMBL" id="NBII01000010">
    <property type="protein sequence ID" value="PAV15388.1"/>
    <property type="molecule type" value="Genomic_DNA"/>
</dbReference>
<dbReference type="Proteomes" id="UP000217199">
    <property type="component" value="Unassembled WGS sequence"/>
</dbReference>
<feature type="transmembrane region" description="Helical" evidence="12">
    <location>
        <begin position="407"/>
        <end position="426"/>
    </location>
</feature>
<evidence type="ECO:0000256" key="5">
    <source>
        <dbReference type="ARBA" id="ARBA00022692"/>
    </source>
</evidence>
<feature type="transmembrane region" description="Helical" evidence="12">
    <location>
        <begin position="1038"/>
        <end position="1056"/>
    </location>
</feature>
<dbReference type="Pfam" id="PF02714">
    <property type="entry name" value="RSN1_7TM"/>
    <property type="match status" value="1"/>
</dbReference>
<keyword evidence="15" id="KW-1185">Reference proteome</keyword>
<feature type="region of interest" description="Disordered" evidence="11">
    <location>
        <begin position="1106"/>
        <end position="1138"/>
    </location>
</feature>
<dbReference type="GO" id="GO:0015031">
    <property type="term" value="P:protein transport"/>
    <property type="evidence" value="ECO:0007669"/>
    <property type="project" value="UniProtKB-KW"/>
</dbReference>
<feature type="coiled-coil region" evidence="10">
    <location>
        <begin position="200"/>
        <end position="234"/>
    </location>
</feature>
<feature type="compositionally biased region" description="Low complexity" evidence="11">
    <location>
        <begin position="1106"/>
        <end position="1118"/>
    </location>
</feature>
<dbReference type="SUPFAM" id="SSF58038">
    <property type="entry name" value="SNARE fusion complex"/>
    <property type="match status" value="1"/>
</dbReference>
<dbReference type="GO" id="GO:0005886">
    <property type="term" value="C:plasma membrane"/>
    <property type="evidence" value="ECO:0007669"/>
    <property type="project" value="TreeGrafter"/>
</dbReference>
<dbReference type="Pfam" id="PF13967">
    <property type="entry name" value="RSN1_TM"/>
    <property type="match status" value="1"/>
</dbReference>
<evidence type="ECO:0000256" key="9">
    <source>
        <dbReference type="ARBA" id="ARBA00023136"/>
    </source>
</evidence>
<dbReference type="Pfam" id="PF14703">
    <property type="entry name" value="PHM7_cyt"/>
    <property type="match status" value="1"/>
</dbReference>
<dbReference type="GO" id="GO:0005227">
    <property type="term" value="F:calcium-activated cation channel activity"/>
    <property type="evidence" value="ECO:0007669"/>
    <property type="project" value="InterPro"/>
</dbReference>
<keyword evidence="4" id="KW-0813">Transport</keyword>
<feature type="transmembrane region" description="Helical" evidence="12">
    <location>
        <begin position="889"/>
        <end position="917"/>
    </location>
</feature>
<dbReference type="InterPro" id="IPR032880">
    <property type="entry name" value="CSC1/OSCA1-like_N"/>
</dbReference>
<proteinExistence type="inferred from homology"/>
<dbReference type="SUPFAM" id="SSF47661">
    <property type="entry name" value="t-snare proteins"/>
    <property type="match status" value="1"/>
</dbReference>
<dbReference type="Pfam" id="PF09177">
    <property type="entry name" value="STX6_10_61_N"/>
    <property type="match status" value="1"/>
</dbReference>
<evidence type="ECO:0000256" key="1">
    <source>
        <dbReference type="ARBA" id="ARBA00004141"/>
    </source>
</evidence>
<keyword evidence="10" id="KW-0175">Coiled coil</keyword>
<dbReference type="InterPro" id="IPR003864">
    <property type="entry name" value="CSC1/OSCA1-like_7TM"/>
</dbReference>
<feature type="region of interest" description="Disordered" evidence="11">
    <location>
        <begin position="113"/>
        <end position="163"/>
    </location>
</feature>
<dbReference type="SMART" id="SM00397">
    <property type="entry name" value="t_SNARE"/>
    <property type="match status" value="1"/>
</dbReference>
<dbReference type="Pfam" id="PF12621">
    <property type="entry name" value="PHM7_ext"/>
    <property type="match status" value="1"/>
</dbReference>
<evidence type="ECO:0000256" key="4">
    <source>
        <dbReference type="ARBA" id="ARBA00022448"/>
    </source>
</evidence>
<dbReference type="OrthoDB" id="1076608at2759"/>
<feature type="transmembrane region" description="Helical" evidence="12">
    <location>
        <begin position="796"/>
        <end position="823"/>
    </location>
</feature>
<feature type="region of interest" description="Disordered" evidence="11">
    <location>
        <begin position="529"/>
        <end position="584"/>
    </location>
</feature>